<dbReference type="GO" id="GO:0003824">
    <property type="term" value="F:catalytic activity"/>
    <property type="evidence" value="ECO:0007669"/>
    <property type="project" value="InterPro"/>
</dbReference>
<evidence type="ECO:0000259" key="1">
    <source>
        <dbReference type="Pfam" id="PF03372"/>
    </source>
</evidence>
<dbReference type="InterPro" id="IPR051916">
    <property type="entry name" value="GPI-anchor_lipid_remodeler"/>
</dbReference>
<dbReference type="PANTHER" id="PTHR14859:SF1">
    <property type="entry name" value="PGAP2-INTERACTING PROTEIN"/>
    <property type="match status" value="1"/>
</dbReference>
<organism evidence="2 3">
    <name type="scientific">Candidatus Roizmanbacteria bacterium RIFCSPHIGHO2_02_FULL_37_24</name>
    <dbReference type="NCBI Taxonomy" id="1802037"/>
    <lineage>
        <taxon>Bacteria</taxon>
        <taxon>Candidatus Roizmaniibacteriota</taxon>
    </lineage>
</organism>
<name>A0A1F7H065_9BACT</name>
<accession>A0A1F7H065</accession>
<dbReference type="Proteomes" id="UP000177159">
    <property type="component" value="Unassembled WGS sequence"/>
</dbReference>
<protein>
    <recommendedName>
        <fullName evidence="1">Endonuclease/exonuclease/phosphatase domain-containing protein</fullName>
    </recommendedName>
</protein>
<dbReference type="AlphaFoldDB" id="A0A1F7H065"/>
<dbReference type="GO" id="GO:0006506">
    <property type="term" value="P:GPI anchor biosynthetic process"/>
    <property type="evidence" value="ECO:0007669"/>
    <property type="project" value="TreeGrafter"/>
</dbReference>
<comment type="caution">
    <text evidence="2">The sequence shown here is derived from an EMBL/GenBank/DDBJ whole genome shotgun (WGS) entry which is preliminary data.</text>
</comment>
<dbReference type="GO" id="GO:0016020">
    <property type="term" value="C:membrane"/>
    <property type="evidence" value="ECO:0007669"/>
    <property type="project" value="GOC"/>
</dbReference>
<dbReference type="InterPro" id="IPR005135">
    <property type="entry name" value="Endo/exonuclease/phosphatase"/>
</dbReference>
<proteinExistence type="predicted"/>
<dbReference type="SUPFAM" id="SSF56219">
    <property type="entry name" value="DNase I-like"/>
    <property type="match status" value="1"/>
</dbReference>
<evidence type="ECO:0000313" key="3">
    <source>
        <dbReference type="Proteomes" id="UP000177159"/>
    </source>
</evidence>
<reference evidence="2 3" key="1">
    <citation type="journal article" date="2016" name="Nat. Commun.">
        <title>Thousands of microbial genomes shed light on interconnected biogeochemical processes in an aquifer system.</title>
        <authorList>
            <person name="Anantharaman K."/>
            <person name="Brown C.T."/>
            <person name="Hug L.A."/>
            <person name="Sharon I."/>
            <person name="Castelle C.J."/>
            <person name="Probst A.J."/>
            <person name="Thomas B.C."/>
            <person name="Singh A."/>
            <person name="Wilkins M.J."/>
            <person name="Karaoz U."/>
            <person name="Brodie E.L."/>
            <person name="Williams K.H."/>
            <person name="Hubbard S.S."/>
            <person name="Banfield J.F."/>
        </authorList>
    </citation>
    <scope>NUCLEOTIDE SEQUENCE [LARGE SCALE GENOMIC DNA]</scope>
</reference>
<dbReference type="InterPro" id="IPR036691">
    <property type="entry name" value="Endo/exonu/phosph_ase_sf"/>
</dbReference>
<dbReference type="PANTHER" id="PTHR14859">
    <property type="entry name" value="CALCOFLUOR WHITE HYPERSENSITIVE PROTEIN PRECURSOR"/>
    <property type="match status" value="1"/>
</dbReference>
<dbReference type="Gene3D" id="3.60.10.10">
    <property type="entry name" value="Endonuclease/exonuclease/phosphatase"/>
    <property type="match status" value="1"/>
</dbReference>
<feature type="domain" description="Endonuclease/exonuclease/phosphatase" evidence="1">
    <location>
        <begin position="6"/>
        <end position="225"/>
    </location>
</feature>
<gene>
    <name evidence="2" type="ORF">A3C24_01945</name>
</gene>
<dbReference type="EMBL" id="MFZM01000007">
    <property type="protein sequence ID" value="OGK24423.1"/>
    <property type="molecule type" value="Genomic_DNA"/>
</dbReference>
<sequence length="234" mass="26769">MNISVVSWNILKGERYDEILQGLKELNADVFGLQEVAVWKDNRGNVGEKLAQELGYHLYFCPALPSQQSGRPYDLGNAILSRFECKNQVCHQLSPADLYGDDWTTEPRNAVEVGMNSNETDVRVINTHVYYPRYGGKSEISEMHFRNLDALLSYEKTILVGDFNATMSTEPIKKINKILPNVDRENEDFTFIDREQQKMKIDHIFVSKDIIVKSFEVVETKGSDHLPIKVVIKV</sequence>
<evidence type="ECO:0000313" key="2">
    <source>
        <dbReference type="EMBL" id="OGK24423.1"/>
    </source>
</evidence>
<dbReference type="Pfam" id="PF03372">
    <property type="entry name" value="Exo_endo_phos"/>
    <property type="match status" value="1"/>
</dbReference>